<evidence type="ECO:0000256" key="1">
    <source>
        <dbReference type="SAM" id="Phobius"/>
    </source>
</evidence>
<dbReference type="RefSeq" id="WP_167344838.1">
    <property type="nucleotide sequence ID" value="NZ_CYHF01000003.1"/>
</dbReference>
<proteinExistence type="predicted"/>
<dbReference type="Proteomes" id="UP000183649">
    <property type="component" value="Unassembled WGS sequence"/>
</dbReference>
<dbReference type="STRING" id="339866.GCA_001418255_00961"/>
<gene>
    <name evidence="2" type="ORF">Ga0061069_10381</name>
</gene>
<sequence>MFGFFVSIVVYPFAVYGLRRFFTERLGMESNIGFLVFLLASVVSWLAAEAVGRL</sequence>
<evidence type="ECO:0000313" key="2">
    <source>
        <dbReference type="EMBL" id="CUA95393.1"/>
    </source>
</evidence>
<keyword evidence="1" id="KW-0812">Transmembrane</keyword>
<feature type="transmembrane region" description="Helical" evidence="1">
    <location>
        <begin position="33"/>
        <end position="52"/>
    </location>
</feature>
<keyword evidence="3" id="KW-1185">Reference proteome</keyword>
<protein>
    <submittedName>
        <fullName evidence="2">Uncharacterized protein</fullName>
    </submittedName>
</protein>
<keyword evidence="1" id="KW-1133">Transmembrane helix</keyword>
<accession>A0A0K6HX60</accession>
<reference evidence="3" key="1">
    <citation type="submission" date="2015-08" db="EMBL/GenBank/DDBJ databases">
        <authorList>
            <person name="Varghese N."/>
        </authorList>
    </citation>
    <scope>NUCLEOTIDE SEQUENCE [LARGE SCALE GENOMIC DNA]</scope>
    <source>
        <strain evidence="3">DSM 18181</strain>
    </source>
</reference>
<evidence type="ECO:0000313" key="3">
    <source>
        <dbReference type="Proteomes" id="UP000183649"/>
    </source>
</evidence>
<dbReference type="EMBL" id="CYHF01000003">
    <property type="protein sequence ID" value="CUA95393.1"/>
    <property type="molecule type" value="Genomic_DNA"/>
</dbReference>
<dbReference type="AlphaFoldDB" id="A0A0K6HX60"/>
<keyword evidence="1" id="KW-0472">Membrane</keyword>
<name>A0A0K6HX60_9BURK</name>
<organism evidence="2 3">
    <name type="scientific">Thiomonas bhubaneswarensis</name>
    <dbReference type="NCBI Taxonomy" id="339866"/>
    <lineage>
        <taxon>Bacteria</taxon>
        <taxon>Pseudomonadati</taxon>
        <taxon>Pseudomonadota</taxon>
        <taxon>Betaproteobacteria</taxon>
        <taxon>Burkholderiales</taxon>
        <taxon>Thiomonas</taxon>
    </lineage>
</organism>